<evidence type="ECO:0000313" key="3">
    <source>
        <dbReference type="Proteomes" id="UP001190700"/>
    </source>
</evidence>
<dbReference type="EMBL" id="LGRX02004697">
    <property type="protein sequence ID" value="KAK3279726.1"/>
    <property type="molecule type" value="Genomic_DNA"/>
</dbReference>
<dbReference type="AlphaFoldDB" id="A0AAE0GLR0"/>
<dbReference type="Proteomes" id="UP001190700">
    <property type="component" value="Unassembled WGS sequence"/>
</dbReference>
<gene>
    <name evidence="2" type="ORF">CYMTET_12404</name>
</gene>
<sequence length="277" mass="30144">MEEDVEVEVVVDEDEDKDDDEEEDAALGGPMGWKERWLRQLSFALAPLHGGLVAGTTFIRRCQGRCQRDAAWPLPMTRLALPGSELIAWKERRMSESEGGGVRMTSPAVVGESWQADLCRLTTGLGILRWEAKMRGARPSGAVGVFRDVVNGAGHPLPGAVEPLEGIKVLGVPIGSDAWVADTCVEIAIKAWTILPKLARLNDPQVQLLLLRYCAHPRFMHLVRGVQPHLLMRGGLEHDAGIRLQEVAGSPYPLGEEAVALSQLPTRWGGLGLTSAQ</sequence>
<protein>
    <submittedName>
        <fullName evidence="2">Uncharacterized protein</fullName>
    </submittedName>
</protein>
<evidence type="ECO:0000313" key="2">
    <source>
        <dbReference type="EMBL" id="KAK3279726.1"/>
    </source>
</evidence>
<feature type="region of interest" description="Disordered" evidence="1">
    <location>
        <begin position="1"/>
        <end position="29"/>
    </location>
</feature>
<evidence type="ECO:0000256" key="1">
    <source>
        <dbReference type="SAM" id="MobiDB-lite"/>
    </source>
</evidence>
<comment type="caution">
    <text evidence="2">The sequence shown here is derived from an EMBL/GenBank/DDBJ whole genome shotgun (WGS) entry which is preliminary data.</text>
</comment>
<feature type="compositionally biased region" description="Acidic residues" evidence="1">
    <location>
        <begin position="1"/>
        <end position="25"/>
    </location>
</feature>
<organism evidence="2 3">
    <name type="scientific">Cymbomonas tetramitiformis</name>
    <dbReference type="NCBI Taxonomy" id="36881"/>
    <lineage>
        <taxon>Eukaryota</taxon>
        <taxon>Viridiplantae</taxon>
        <taxon>Chlorophyta</taxon>
        <taxon>Pyramimonadophyceae</taxon>
        <taxon>Pyramimonadales</taxon>
        <taxon>Pyramimonadaceae</taxon>
        <taxon>Cymbomonas</taxon>
    </lineage>
</organism>
<keyword evidence="3" id="KW-1185">Reference proteome</keyword>
<reference evidence="2 3" key="1">
    <citation type="journal article" date="2015" name="Genome Biol. Evol.">
        <title>Comparative Genomics of a Bacterivorous Green Alga Reveals Evolutionary Causalities and Consequences of Phago-Mixotrophic Mode of Nutrition.</title>
        <authorList>
            <person name="Burns J.A."/>
            <person name="Paasch A."/>
            <person name="Narechania A."/>
            <person name="Kim E."/>
        </authorList>
    </citation>
    <scope>NUCLEOTIDE SEQUENCE [LARGE SCALE GENOMIC DNA]</scope>
    <source>
        <strain evidence="2 3">PLY_AMNH</strain>
    </source>
</reference>
<proteinExistence type="predicted"/>
<name>A0AAE0GLR0_9CHLO</name>
<accession>A0AAE0GLR0</accession>